<dbReference type="PANTHER" id="PTHR11607">
    <property type="entry name" value="ALPHA-MANNOSIDASE"/>
    <property type="match status" value="1"/>
</dbReference>
<keyword evidence="6 8" id="KW-0862">Zinc</keyword>
<dbReference type="SMART" id="SM00872">
    <property type="entry name" value="Alpha-mann_mid"/>
    <property type="match status" value="1"/>
</dbReference>
<dbReference type="InParanoid" id="A0A151ZC91"/>
<keyword evidence="11" id="KW-1185">Reference proteome</keyword>
<evidence type="ECO:0000256" key="1">
    <source>
        <dbReference type="ARBA" id="ARBA00000365"/>
    </source>
</evidence>
<dbReference type="GO" id="GO:0004559">
    <property type="term" value="F:alpha-mannosidase activity"/>
    <property type="evidence" value="ECO:0007669"/>
    <property type="project" value="UniProtKB-EC"/>
</dbReference>
<name>A0A151ZC91_TIELA</name>
<dbReference type="Gene3D" id="2.60.40.1360">
    <property type="match status" value="1"/>
</dbReference>
<accession>A0A151ZC91</accession>
<dbReference type="GO" id="GO:0005764">
    <property type="term" value="C:lysosome"/>
    <property type="evidence" value="ECO:0007669"/>
    <property type="project" value="TreeGrafter"/>
</dbReference>
<keyword evidence="7 8" id="KW-0326">Glycosidase</keyword>
<dbReference type="PANTHER" id="PTHR11607:SF68">
    <property type="entry name" value="ALPHA-MANNOSIDASE F"/>
    <property type="match status" value="1"/>
</dbReference>
<dbReference type="CDD" id="cd00451">
    <property type="entry name" value="GH38N_AMII_euk"/>
    <property type="match status" value="1"/>
</dbReference>
<dbReference type="GO" id="GO:0046872">
    <property type="term" value="F:metal ion binding"/>
    <property type="evidence" value="ECO:0007669"/>
    <property type="project" value="UniProtKB-KW"/>
</dbReference>
<reference evidence="10 11" key="1">
    <citation type="submission" date="2015-12" db="EMBL/GenBank/DDBJ databases">
        <title>Dictyostelia acquired genes for synthesis and detection of signals that induce cell-type specialization by lateral gene transfer from prokaryotes.</title>
        <authorList>
            <person name="Gloeckner G."/>
            <person name="Schaap P."/>
        </authorList>
    </citation>
    <scope>NUCLEOTIDE SEQUENCE [LARGE SCALE GENOMIC DNA]</scope>
    <source>
        <strain evidence="10 11">TK</strain>
    </source>
</reference>
<keyword evidence="4 8" id="KW-0479">Metal-binding</keyword>
<evidence type="ECO:0000256" key="8">
    <source>
        <dbReference type="RuleBase" id="RU361199"/>
    </source>
</evidence>
<dbReference type="InterPro" id="IPR011682">
    <property type="entry name" value="Glyco_hydro_38_C"/>
</dbReference>
<comment type="caution">
    <text evidence="10">The sequence shown here is derived from an EMBL/GenBank/DDBJ whole genome shotgun (WGS) entry which is preliminary data.</text>
</comment>
<dbReference type="EC" id="3.2.1.-" evidence="8"/>
<evidence type="ECO:0000313" key="11">
    <source>
        <dbReference type="Proteomes" id="UP000076078"/>
    </source>
</evidence>
<dbReference type="SUPFAM" id="SSF74650">
    <property type="entry name" value="Galactose mutarotase-like"/>
    <property type="match status" value="1"/>
</dbReference>
<keyword evidence="5 8" id="KW-0378">Hydrolase</keyword>
<evidence type="ECO:0000313" key="10">
    <source>
        <dbReference type="EMBL" id="KYQ91545.1"/>
    </source>
</evidence>
<dbReference type="AlphaFoldDB" id="A0A151ZC91"/>
<dbReference type="Gene3D" id="2.70.98.30">
    <property type="entry name" value="Golgi alpha-mannosidase II, domain 4"/>
    <property type="match status" value="1"/>
</dbReference>
<dbReference type="Pfam" id="PF01074">
    <property type="entry name" value="Glyco_hydro_38N"/>
    <property type="match status" value="1"/>
</dbReference>
<dbReference type="Gene3D" id="3.20.110.10">
    <property type="entry name" value="Glycoside hydrolase 38, N terminal domain"/>
    <property type="match status" value="1"/>
</dbReference>
<comment type="catalytic activity">
    <reaction evidence="1">
        <text>Hydrolysis of terminal, non-reducing alpha-D-mannose residues in alpha-D-mannosides.</text>
        <dbReference type="EC" id="3.2.1.24"/>
    </reaction>
</comment>
<dbReference type="SUPFAM" id="SSF88713">
    <property type="entry name" value="Glycoside hydrolase/deacetylase"/>
    <property type="match status" value="1"/>
</dbReference>
<organism evidence="10 11">
    <name type="scientific">Tieghemostelium lacteum</name>
    <name type="common">Slime mold</name>
    <name type="synonym">Dictyostelium lacteum</name>
    <dbReference type="NCBI Taxonomy" id="361077"/>
    <lineage>
        <taxon>Eukaryota</taxon>
        <taxon>Amoebozoa</taxon>
        <taxon>Evosea</taxon>
        <taxon>Eumycetozoa</taxon>
        <taxon>Dictyostelia</taxon>
        <taxon>Dictyosteliales</taxon>
        <taxon>Raperosteliaceae</taxon>
        <taxon>Tieghemostelium</taxon>
    </lineage>
</organism>
<dbReference type="InterPro" id="IPR015341">
    <property type="entry name" value="Glyco_hydro_38_cen"/>
</dbReference>
<keyword evidence="8" id="KW-0732">Signal</keyword>
<dbReference type="InterPro" id="IPR027291">
    <property type="entry name" value="Glyco_hydro_38_N_sf"/>
</dbReference>
<dbReference type="Proteomes" id="UP000076078">
    <property type="component" value="Unassembled WGS sequence"/>
</dbReference>
<feature type="domain" description="Glycoside hydrolase family 38 central" evidence="9">
    <location>
        <begin position="335"/>
        <end position="412"/>
    </location>
</feature>
<dbReference type="InterPro" id="IPR037094">
    <property type="entry name" value="Glyco_hydro_38_cen_sf"/>
</dbReference>
<dbReference type="Gene3D" id="1.20.1270.50">
    <property type="entry name" value="Glycoside hydrolase family 38, central domain"/>
    <property type="match status" value="1"/>
</dbReference>
<dbReference type="GO" id="GO:0030246">
    <property type="term" value="F:carbohydrate binding"/>
    <property type="evidence" value="ECO:0007669"/>
    <property type="project" value="InterPro"/>
</dbReference>
<dbReference type="OrthoDB" id="10261055at2759"/>
<feature type="chain" id="PRO_5017847773" description="Alpha-mannosidase" evidence="8">
    <location>
        <begin position="19"/>
        <end position="986"/>
    </location>
</feature>
<proteinExistence type="inferred from homology"/>
<dbReference type="SUPFAM" id="SSF88688">
    <property type="entry name" value="Families 57/38 glycoside transferase middle domain"/>
    <property type="match status" value="1"/>
</dbReference>
<comment type="similarity">
    <text evidence="2 8">Belongs to the glycosyl hydrolase 38 family.</text>
</comment>
<protein>
    <recommendedName>
        <fullName evidence="3 8">Alpha-mannosidase</fullName>
        <ecNumber evidence="8">3.2.1.-</ecNumber>
    </recommendedName>
</protein>
<dbReference type="InterPro" id="IPR011013">
    <property type="entry name" value="Gal_mutarotase_sf_dom"/>
</dbReference>
<dbReference type="InterPro" id="IPR013780">
    <property type="entry name" value="Glyco_hydro_b"/>
</dbReference>
<dbReference type="GO" id="GO:0006013">
    <property type="term" value="P:mannose metabolic process"/>
    <property type="evidence" value="ECO:0007669"/>
    <property type="project" value="InterPro"/>
</dbReference>
<evidence type="ECO:0000256" key="4">
    <source>
        <dbReference type="ARBA" id="ARBA00022723"/>
    </source>
</evidence>
<dbReference type="EMBL" id="LODT01000034">
    <property type="protein sequence ID" value="KYQ91545.1"/>
    <property type="molecule type" value="Genomic_DNA"/>
</dbReference>
<gene>
    <name evidence="10" type="ORF">DLAC_07310</name>
</gene>
<evidence type="ECO:0000256" key="3">
    <source>
        <dbReference type="ARBA" id="ARBA00012752"/>
    </source>
</evidence>
<evidence type="ECO:0000256" key="7">
    <source>
        <dbReference type="ARBA" id="ARBA00023295"/>
    </source>
</evidence>
<dbReference type="Gene3D" id="2.60.40.1180">
    <property type="entry name" value="Golgi alpha-mannosidase II"/>
    <property type="match status" value="1"/>
</dbReference>
<evidence type="ECO:0000256" key="6">
    <source>
        <dbReference type="ARBA" id="ARBA00022833"/>
    </source>
</evidence>
<dbReference type="STRING" id="361077.A0A151ZC91"/>
<dbReference type="InterPro" id="IPR011330">
    <property type="entry name" value="Glyco_hydro/deAcase_b/a-brl"/>
</dbReference>
<sequence length="986" mass="114755">MKLVILLLLLLFVLSINCNEKIKVHLICHSHCDLGWLKTVDEYYNNDVSKILTNVVDSLNNNTQRKFVWSEIGYLEQWWKLITQDQRELFKKFVKEKRLEIVNGGWVMNDEACASVDDVIRQLTEGHRFIVEQFGEDALPKSGWQIDPFGHSNLTPYIQSQMGYRHVVLDRLDYRLKDQLKDQKDLQFLWRNGIGSVGDTNSTDMFAHVLDDFYFSPPHLSFELESNLDYYDLKFNILDIRKYAEEKRKFFQSPHILIPIGGDFHFRNAQKWMDRIDLIEKVMEEEYQQGLSNIVAVYSTLADFFNDTITWHRENSVPFKYYQGDFFPYADKPDEYWTGYYTSRPKLKGQIRDVSSKLRSAEIISSLLLPNVSLDHVQLLKEASQNLSVLQHHDAVTGTAREHVVQDYFSRISDATHKISKVFSGVLKSGGNNTEDFDEFEFNILDVRNHIKMSKGSKKSMVLVNSLNWLKQDVVSLKIQYDQSLIQKVDECPFSVIDSDDSDISIDCSVKSELQLESPDNSPLEIVYFQLDFYIEIPALSIKTIHILQKHSKRSSFWVPTLSRYSPKSIDNRWYRLVLKDSNSLLESIHFLDKHSERMTLNQKIMYYNDIGGAYVFKNDGQAYEFDHYNATVYYWDGSLVKEIHVYYRDEFPGRTPHDTTEIVNSLIKLRIYNSSIETVDKRLYFQYILDSKSSSTRIVRFSTSLQTDSVYSDNGIQLLQRDLSKDPLEPYKSYYPSISIAMVRNGTGSSHKDDTCFLCTSDRTKGIGSLRSGEFEMALHRNLERDDQKGLEEPNHDYTPVQVQSQCFFSTYQEVQNGKIRRHALELEHPIRFYSINPDSSDKIGARIDSSLLSPYYTLPDHIHILSIDKRDCTDSDDSSLNIRLWNIKEIDENPTVVNLQHLFSSVTIDYIKVMTLSNLQLNDNFKSHQEYFSTIPYQNQSILNKNFTVSTVNHNHHSNILQDTTIISILPLEIKSLFIKFVSK</sequence>
<evidence type="ECO:0000259" key="9">
    <source>
        <dbReference type="SMART" id="SM00872"/>
    </source>
</evidence>
<dbReference type="Pfam" id="PF09261">
    <property type="entry name" value="Alpha-mann_mid"/>
    <property type="match status" value="1"/>
</dbReference>
<comment type="cofactor">
    <cofactor evidence="8">
        <name>Zn(2+)</name>
        <dbReference type="ChEBI" id="CHEBI:29105"/>
    </cofactor>
    <text evidence="8">Binds 1 zinc ion per subunit.</text>
</comment>
<evidence type="ECO:0000256" key="5">
    <source>
        <dbReference type="ARBA" id="ARBA00022801"/>
    </source>
</evidence>
<evidence type="ECO:0000256" key="2">
    <source>
        <dbReference type="ARBA" id="ARBA00009792"/>
    </source>
</evidence>
<dbReference type="InterPro" id="IPR000602">
    <property type="entry name" value="Glyco_hydro_38_N"/>
</dbReference>
<dbReference type="Pfam" id="PF07748">
    <property type="entry name" value="Glyco_hydro_38C"/>
    <property type="match status" value="1"/>
</dbReference>
<feature type="signal peptide" evidence="8">
    <location>
        <begin position="1"/>
        <end position="18"/>
    </location>
</feature>
<dbReference type="InterPro" id="IPR050843">
    <property type="entry name" value="Glycosyl_Hydrlase_38"/>
</dbReference>
<dbReference type="InterPro" id="IPR028995">
    <property type="entry name" value="Glyco_hydro_57/38_cen_sf"/>
</dbReference>